<dbReference type="GO" id="GO:0003723">
    <property type="term" value="F:RNA binding"/>
    <property type="evidence" value="ECO:0007669"/>
    <property type="project" value="UniProtKB-UniRule"/>
</dbReference>
<dbReference type="PANTHER" id="PTHR22648:SF0">
    <property type="entry name" value="TRANSCRIPTION TERMINATION_ANTITERMINATION PROTEIN NUSA"/>
    <property type="match status" value="1"/>
</dbReference>
<evidence type="ECO:0000313" key="12">
    <source>
        <dbReference type="EMBL" id="PKZ29259.1"/>
    </source>
</evidence>
<name>A0A2I1NA73_9BACT</name>
<evidence type="ECO:0000256" key="2">
    <source>
        <dbReference type="ARBA" id="ARBA00022490"/>
    </source>
</evidence>
<dbReference type="SUPFAM" id="SSF69705">
    <property type="entry name" value="Transcription factor NusA, N-terminal domain"/>
    <property type="match status" value="1"/>
</dbReference>
<comment type="subcellular location">
    <subcellularLocation>
        <location evidence="6">Cytoplasm</location>
    </subcellularLocation>
</comment>
<dbReference type="EMBL" id="JAPXGP010000001">
    <property type="protein sequence ID" value="MCZ6160862.1"/>
    <property type="molecule type" value="Genomic_DNA"/>
</dbReference>
<dbReference type="SUPFAM" id="SSF54814">
    <property type="entry name" value="Prokaryotic type KH domain (KH-domain type II)"/>
    <property type="match status" value="2"/>
</dbReference>
<proteinExistence type="inferred from homology"/>
<dbReference type="HAMAP" id="MF_00945_B">
    <property type="entry name" value="NusA_B"/>
    <property type="match status" value="1"/>
</dbReference>
<reference evidence="12 13" key="1">
    <citation type="submission" date="2017-12" db="EMBL/GenBank/DDBJ databases">
        <title>Phylogenetic diversity of female urinary microbiome.</title>
        <authorList>
            <person name="Thomas-White K."/>
            <person name="Wolfe A.J."/>
        </authorList>
    </citation>
    <scope>NUCLEOTIDE SEQUENCE [LARGE SCALE GENOMIC DNA]</scope>
    <source>
        <strain evidence="12 13">UMB0112</strain>
    </source>
</reference>
<dbReference type="GO" id="GO:0005829">
    <property type="term" value="C:cytosol"/>
    <property type="evidence" value="ECO:0007669"/>
    <property type="project" value="TreeGrafter"/>
</dbReference>
<dbReference type="CDD" id="cd02134">
    <property type="entry name" value="KH-II_NusA_rpt1"/>
    <property type="match status" value="1"/>
</dbReference>
<evidence type="ECO:0000256" key="6">
    <source>
        <dbReference type="HAMAP-Rule" id="MF_00945"/>
    </source>
</evidence>
<dbReference type="PANTHER" id="PTHR22648">
    <property type="entry name" value="TRANSCRIPTION TERMINATION FACTOR NUSA"/>
    <property type="match status" value="1"/>
</dbReference>
<dbReference type="Pfam" id="PF13184">
    <property type="entry name" value="KH_NusA_1st"/>
    <property type="match status" value="1"/>
</dbReference>
<dbReference type="InterPro" id="IPR015946">
    <property type="entry name" value="KH_dom-like_a/b"/>
</dbReference>
<dbReference type="Proteomes" id="UP001075461">
    <property type="component" value="Unassembled WGS sequence"/>
</dbReference>
<comment type="subunit">
    <text evidence="6">Monomer. Binds directly to the core enzyme of the DNA-dependent RNA polymerase and to nascent RNA.</text>
</comment>
<dbReference type="RefSeq" id="WP_101637277.1">
    <property type="nucleotide sequence ID" value="NZ_JANQCS010000008.1"/>
</dbReference>
<dbReference type="Gene3D" id="3.30.300.20">
    <property type="match status" value="2"/>
</dbReference>
<dbReference type="InterPro" id="IPR030842">
    <property type="entry name" value="TF_NusA_bacterial"/>
</dbReference>
<evidence type="ECO:0000259" key="8">
    <source>
        <dbReference type="Pfam" id="PF13184"/>
    </source>
</evidence>
<organism evidence="12 13">
    <name type="scientific">Campylobacter ureolyticus</name>
    <dbReference type="NCBI Taxonomy" id="827"/>
    <lineage>
        <taxon>Bacteria</taxon>
        <taxon>Pseudomonadati</taxon>
        <taxon>Campylobacterota</taxon>
        <taxon>Epsilonproteobacteria</taxon>
        <taxon>Campylobacterales</taxon>
        <taxon>Campylobacteraceae</taxon>
        <taxon>Campylobacter</taxon>
    </lineage>
</organism>
<dbReference type="EMBL" id="PKHU01000004">
    <property type="protein sequence ID" value="PKZ29259.1"/>
    <property type="molecule type" value="Genomic_DNA"/>
</dbReference>
<evidence type="ECO:0000256" key="1">
    <source>
        <dbReference type="ARBA" id="ARBA00022472"/>
    </source>
</evidence>
<comment type="caution">
    <text evidence="12">The sequence shown here is derived from an EMBL/GenBank/DDBJ whole genome shotgun (WGS) entry which is preliminary data.</text>
</comment>
<dbReference type="InterPro" id="IPR025249">
    <property type="entry name" value="TF_NusA_KH_1st"/>
</dbReference>
<dbReference type="InterPro" id="IPR058582">
    <property type="entry name" value="KH_NusA_2nd"/>
</dbReference>
<reference evidence="10" key="2">
    <citation type="submission" date="2022-12" db="EMBL/GenBank/DDBJ databases">
        <title>Species Delineation and Comparative Genomics within the Campylobacter ureolyticus Complex.</title>
        <authorList>
            <person name="Maki J."/>
            <person name="Howard M."/>
            <person name="Connelly S."/>
            <person name="Hardy D.J."/>
            <person name="Cameron A."/>
        </authorList>
    </citation>
    <scope>NUCLEOTIDE SEQUENCE</scope>
    <source>
        <strain evidence="11">URMC_786</strain>
        <strain evidence="10">URMC_787</strain>
    </source>
</reference>
<evidence type="ECO:0000313" key="11">
    <source>
        <dbReference type="EMBL" id="MCZ6160862.1"/>
    </source>
</evidence>
<dbReference type="InterPro" id="IPR036555">
    <property type="entry name" value="NusA_N_sf"/>
</dbReference>
<evidence type="ECO:0000259" key="9">
    <source>
        <dbReference type="Pfam" id="PF23095"/>
    </source>
</evidence>
<dbReference type="Pfam" id="PF23095">
    <property type="entry name" value="KH_NusA_C"/>
    <property type="match status" value="1"/>
</dbReference>
<keyword evidence="5 6" id="KW-0804">Transcription</keyword>
<keyword evidence="1 6" id="KW-0806">Transcription termination</keyword>
<keyword evidence="2 6" id="KW-0963">Cytoplasm</keyword>
<dbReference type="Pfam" id="PF08529">
    <property type="entry name" value="NusA_N"/>
    <property type="match status" value="1"/>
</dbReference>
<protein>
    <recommendedName>
        <fullName evidence="6">Transcription termination/antitermination protein NusA</fullName>
    </recommendedName>
</protein>
<dbReference type="GO" id="GO:0031564">
    <property type="term" value="P:transcription antitermination"/>
    <property type="evidence" value="ECO:0007669"/>
    <property type="project" value="UniProtKB-UniRule"/>
</dbReference>
<dbReference type="Proteomes" id="UP001075225">
    <property type="component" value="Unassembled WGS sequence"/>
</dbReference>
<dbReference type="InterPro" id="IPR013735">
    <property type="entry name" value="TF_NusA_N"/>
</dbReference>
<dbReference type="InterPro" id="IPR009019">
    <property type="entry name" value="KH_sf_prok-type"/>
</dbReference>
<sequence length="361" mass="40223">MEKIGDIIESIANEKNLEIKDVKETVQTAFINTAKRMFGENYEYDAVFNETSKKIDLFQKILIVADSEYKGDSHTVSLSDAKKIDNSAEVGDELSSQIDIESYGRTASANLAKELNYHIDKLLEEKAYEKYSQKVDSLIFGNVVFIDDEETTYIEFDDLRAFMPRKNRIKDEKFKVGDVVRAVIRKVFIDKKRGVRIEISRTSPKFLEALLKSQVPEIQDGSVIVKASARIPGRRAKVALSSISPNIDPIGATVGVKGVRIDAVSKEIKNENIDVIEYSAQPEIMLSRAMAPAIISSVRIDGNKAMVHLNSDQKSKAIGKDGINIRLASMITGLEIQLVENGKQTVDDSKDLVKDLKSLFG</sequence>
<dbReference type="GO" id="GO:0003700">
    <property type="term" value="F:DNA-binding transcription factor activity"/>
    <property type="evidence" value="ECO:0007669"/>
    <property type="project" value="InterPro"/>
</dbReference>
<dbReference type="Gene3D" id="3.30.1480.10">
    <property type="entry name" value="NusA, N-terminal domain"/>
    <property type="match status" value="1"/>
</dbReference>
<dbReference type="GO" id="GO:0006353">
    <property type="term" value="P:DNA-templated transcription termination"/>
    <property type="evidence" value="ECO:0007669"/>
    <property type="project" value="UniProtKB-UniRule"/>
</dbReference>
<feature type="domain" description="Transcription factor NusA first KH" evidence="8">
    <location>
        <begin position="201"/>
        <end position="278"/>
    </location>
</feature>
<evidence type="ECO:0000256" key="3">
    <source>
        <dbReference type="ARBA" id="ARBA00022884"/>
    </source>
</evidence>
<dbReference type="InterPro" id="IPR012340">
    <property type="entry name" value="NA-bd_OB-fold"/>
</dbReference>
<evidence type="ECO:0000313" key="13">
    <source>
        <dbReference type="Proteomes" id="UP000234639"/>
    </source>
</evidence>
<evidence type="ECO:0000313" key="10">
    <source>
        <dbReference type="EMBL" id="MCZ6159584.1"/>
    </source>
</evidence>
<feature type="domain" description="NusA-like second KH" evidence="9">
    <location>
        <begin position="305"/>
        <end position="341"/>
    </location>
</feature>
<comment type="similarity">
    <text evidence="6">Belongs to the NusA family.</text>
</comment>
<dbReference type="NCBIfam" id="TIGR01953">
    <property type="entry name" value="NusA"/>
    <property type="match status" value="1"/>
</dbReference>
<dbReference type="AlphaFoldDB" id="A0A2I1NA73"/>
<dbReference type="SUPFAM" id="SSF50249">
    <property type="entry name" value="Nucleic acid-binding proteins"/>
    <property type="match status" value="1"/>
</dbReference>
<dbReference type="Gene3D" id="2.40.50.140">
    <property type="entry name" value="Nucleic acid-binding proteins"/>
    <property type="match status" value="1"/>
</dbReference>
<dbReference type="Proteomes" id="UP000234639">
    <property type="component" value="Unassembled WGS sequence"/>
</dbReference>
<dbReference type="EMBL" id="JAPXGO010000002">
    <property type="protein sequence ID" value="MCZ6159584.1"/>
    <property type="molecule type" value="Genomic_DNA"/>
</dbReference>
<keyword evidence="4 6" id="KW-0805">Transcription regulation</keyword>
<accession>A0A2I1NA73</accession>
<dbReference type="InterPro" id="IPR010213">
    <property type="entry name" value="TF_NusA"/>
</dbReference>
<gene>
    <name evidence="6 12" type="primary">nusA</name>
    <name evidence="12" type="ORF">CYJ41_05315</name>
    <name evidence="10" type="ORF">O6B32_03725</name>
    <name evidence="11" type="ORF">O6B92_00680</name>
</gene>
<feature type="domain" description="Transcription factor NusA N-terminal" evidence="7">
    <location>
        <begin position="5"/>
        <end position="120"/>
    </location>
</feature>
<comment type="function">
    <text evidence="6">Participates in both transcription termination and antitermination.</text>
</comment>
<evidence type="ECO:0000256" key="5">
    <source>
        <dbReference type="ARBA" id="ARBA00023163"/>
    </source>
</evidence>
<evidence type="ECO:0000259" key="7">
    <source>
        <dbReference type="Pfam" id="PF08529"/>
    </source>
</evidence>
<keyword evidence="6" id="KW-0889">Transcription antitermination</keyword>
<evidence type="ECO:0000256" key="4">
    <source>
        <dbReference type="ARBA" id="ARBA00023015"/>
    </source>
</evidence>
<keyword evidence="3 6" id="KW-0694">RNA-binding</keyword>